<organism evidence="1">
    <name type="scientific">Spongospora subterranea</name>
    <dbReference type="NCBI Taxonomy" id="70186"/>
    <lineage>
        <taxon>Eukaryota</taxon>
        <taxon>Sar</taxon>
        <taxon>Rhizaria</taxon>
        <taxon>Endomyxa</taxon>
        <taxon>Phytomyxea</taxon>
        <taxon>Plasmodiophorida</taxon>
        <taxon>Plasmodiophoridae</taxon>
        <taxon>Spongospora</taxon>
    </lineage>
</organism>
<proteinExistence type="predicted"/>
<sequence>MVVNVMEQPISLRGIIDIDRIESILQSFSARLSAQDASITALTSTNSKYDSLYDIIKNGVDRVIESTDRRLAHIESQFRFQEAIQARLEATECLLESAVRDLKLKADLNSLQDLRVQLTGDMNDLSASIEKRLSDSDVVIRLENGHRQLAKQMNALQDMLSCKVDRIEIPLIQTAGERVKASDDFRIQAGPRLDKLEDELCQALSALEAKEERAAVVERMQAIYKEFQKRPDRDVIEKTLELPLDELRKKCEILQCDIALIQPQNVADVLQSQSKHIKKILDDFEAMQKQISQLDLQVKSRATVRLLDKKADKTYCEQLVHETSMNGDQKLATTVVSIEALKRQVVELKSLQNEVDKKLDVSLKFLDWFSSIHLDKHIDSAPF</sequence>
<dbReference type="EMBL" id="HACM01010496">
    <property type="protein sequence ID" value="CRZ10938.1"/>
    <property type="molecule type" value="Transcribed_RNA"/>
</dbReference>
<dbReference type="AlphaFoldDB" id="A0A0H5RA28"/>
<name>A0A0H5RA28_9EUKA</name>
<feature type="non-terminal residue" evidence="1">
    <location>
        <position position="383"/>
    </location>
</feature>
<accession>A0A0H5RA28</accession>
<reference evidence="1" key="1">
    <citation type="submission" date="2015-04" db="EMBL/GenBank/DDBJ databases">
        <title>The genome sequence of the plant pathogenic Rhizarian Plasmodiophora brassicae reveals insights in its biotrophic life cycle and the origin of chitin synthesis.</title>
        <authorList>
            <person name="Schwelm A."/>
            <person name="Fogelqvist J."/>
            <person name="Knaust A."/>
            <person name="Julke S."/>
            <person name="Lilja T."/>
            <person name="Dhandapani V."/>
            <person name="Bonilla-Rosso G."/>
            <person name="Karlsson M."/>
            <person name="Shevchenko A."/>
            <person name="Choi S.R."/>
            <person name="Kim H.G."/>
            <person name="Park J.Y."/>
            <person name="Lim Y.P."/>
            <person name="Ludwig-Muller J."/>
            <person name="Dixelius C."/>
        </authorList>
    </citation>
    <scope>NUCLEOTIDE SEQUENCE</scope>
    <source>
        <tissue evidence="1">Potato root galls</tissue>
    </source>
</reference>
<evidence type="ECO:0000313" key="1">
    <source>
        <dbReference type="EMBL" id="CRZ10938.1"/>
    </source>
</evidence>
<protein>
    <submittedName>
        <fullName evidence="1">Uncharacterized protein</fullName>
    </submittedName>
</protein>